<dbReference type="SUPFAM" id="SSF50475">
    <property type="entry name" value="FMN-binding split barrel"/>
    <property type="match status" value="1"/>
</dbReference>
<dbReference type="Pfam" id="PF01243">
    <property type="entry name" value="PNPOx_N"/>
    <property type="match status" value="1"/>
</dbReference>
<proteinExistence type="predicted"/>
<evidence type="ECO:0000256" key="1">
    <source>
        <dbReference type="ARBA" id="ARBA00023002"/>
    </source>
</evidence>
<dbReference type="InterPro" id="IPR019920">
    <property type="entry name" value="F420-binding_dom_put"/>
</dbReference>
<dbReference type="PANTHER" id="PTHR35176:SF1">
    <property type="entry name" value="F420H(2)-DEPENDENT BILIVERDIN REDUCTASE"/>
    <property type="match status" value="1"/>
</dbReference>
<keyword evidence="5" id="KW-1185">Reference proteome</keyword>
<dbReference type="Proteomes" id="UP001500653">
    <property type="component" value="Unassembled WGS sequence"/>
</dbReference>
<dbReference type="PANTHER" id="PTHR35176">
    <property type="entry name" value="HEME OXYGENASE HI_0854-RELATED"/>
    <property type="match status" value="1"/>
</dbReference>
<protein>
    <submittedName>
        <fullName evidence="4">PPOX class F420-dependent oxidoreductase</fullName>
    </submittedName>
</protein>
<dbReference type="InterPro" id="IPR052019">
    <property type="entry name" value="F420H2_bilvrd_red/Heme_oxyg"/>
</dbReference>
<dbReference type="InterPro" id="IPR011576">
    <property type="entry name" value="Pyridox_Oxase_N"/>
</dbReference>
<keyword evidence="1" id="KW-0560">Oxidoreductase</keyword>
<evidence type="ECO:0000259" key="3">
    <source>
        <dbReference type="Pfam" id="PF01243"/>
    </source>
</evidence>
<dbReference type="EMBL" id="BAAALN010000003">
    <property type="protein sequence ID" value="GAA1228717.1"/>
    <property type="molecule type" value="Genomic_DNA"/>
</dbReference>
<evidence type="ECO:0000313" key="5">
    <source>
        <dbReference type="Proteomes" id="UP001500653"/>
    </source>
</evidence>
<sequence length="191" mass="20784">MSPPGTSTAAPPFDDPVRAVAVGPHSSVRTGRSDRRTGSERGSLRRMHEMTRDAWWRFASEGTRTGKVGVVRADGSPHVTPVWFVLHQGDAGDEIVFNTGADSVKGRELRRDARLSMAVDDQAPPYSYVHFTAEASLSENVDEMLPWSIAIGGRYMGEENAEAFGKRNAVPGELLVRARITKVVAHADLAD</sequence>
<comment type="caution">
    <text evidence="4">The sequence shown here is derived from an EMBL/GenBank/DDBJ whole genome shotgun (WGS) entry which is preliminary data.</text>
</comment>
<evidence type="ECO:0000313" key="4">
    <source>
        <dbReference type="EMBL" id="GAA1228717.1"/>
    </source>
</evidence>
<feature type="region of interest" description="Disordered" evidence="2">
    <location>
        <begin position="1"/>
        <end position="44"/>
    </location>
</feature>
<gene>
    <name evidence="4" type="ORF">GCM10009676_08940</name>
</gene>
<name>A0ABP4GNV2_9PSEU</name>
<organism evidence="4 5">
    <name type="scientific">Prauserella halophila</name>
    <dbReference type="NCBI Taxonomy" id="185641"/>
    <lineage>
        <taxon>Bacteria</taxon>
        <taxon>Bacillati</taxon>
        <taxon>Actinomycetota</taxon>
        <taxon>Actinomycetes</taxon>
        <taxon>Pseudonocardiales</taxon>
        <taxon>Pseudonocardiaceae</taxon>
        <taxon>Prauserella</taxon>
    </lineage>
</organism>
<dbReference type="Gene3D" id="2.30.110.10">
    <property type="entry name" value="Electron Transport, Fmn-binding Protein, Chain A"/>
    <property type="match status" value="1"/>
</dbReference>
<accession>A0ABP4GNV2</accession>
<reference evidence="5" key="1">
    <citation type="journal article" date="2019" name="Int. J. Syst. Evol. Microbiol.">
        <title>The Global Catalogue of Microorganisms (GCM) 10K type strain sequencing project: providing services to taxonomists for standard genome sequencing and annotation.</title>
        <authorList>
            <consortium name="The Broad Institute Genomics Platform"/>
            <consortium name="The Broad Institute Genome Sequencing Center for Infectious Disease"/>
            <person name="Wu L."/>
            <person name="Ma J."/>
        </authorList>
    </citation>
    <scope>NUCLEOTIDE SEQUENCE [LARGE SCALE GENOMIC DNA]</scope>
    <source>
        <strain evidence="5">JCM 13023</strain>
    </source>
</reference>
<evidence type="ECO:0000256" key="2">
    <source>
        <dbReference type="SAM" id="MobiDB-lite"/>
    </source>
</evidence>
<dbReference type="InterPro" id="IPR012349">
    <property type="entry name" value="Split_barrel_FMN-bd"/>
</dbReference>
<feature type="domain" description="Pyridoxamine 5'-phosphate oxidase N-terminal" evidence="3">
    <location>
        <begin position="63"/>
        <end position="170"/>
    </location>
</feature>
<dbReference type="NCBIfam" id="TIGR03618">
    <property type="entry name" value="Rv1155_F420"/>
    <property type="match status" value="1"/>
</dbReference>
<feature type="compositionally biased region" description="Basic and acidic residues" evidence="2">
    <location>
        <begin position="31"/>
        <end position="44"/>
    </location>
</feature>